<dbReference type="Proteomes" id="UP000032452">
    <property type="component" value="Unassembled WGS sequence"/>
</dbReference>
<reference evidence="1 2" key="1">
    <citation type="submission" date="2015-02" db="EMBL/GenBank/DDBJ databases">
        <title>Draft genome of a novel marine cyanobacterium (Chroococcales) isolated from South Atlantic Ocean.</title>
        <authorList>
            <person name="Rigonato J."/>
            <person name="Alvarenga D.O."/>
            <person name="Branco L.H."/>
            <person name="Varani A.M."/>
            <person name="Brandini F.P."/>
            <person name="Fiore M.F."/>
        </authorList>
    </citation>
    <scope>NUCLEOTIDE SEQUENCE [LARGE SCALE GENOMIC DNA]</scope>
    <source>
        <strain evidence="1 2">CENA595</strain>
    </source>
</reference>
<evidence type="ECO:0000313" key="2">
    <source>
        <dbReference type="Proteomes" id="UP000032452"/>
    </source>
</evidence>
<dbReference type="RefSeq" id="WP_045056304.1">
    <property type="nucleotide sequence ID" value="NZ_CAWMDP010000018.1"/>
</dbReference>
<name>A0A0D8ZST3_9CYAN</name>
<dbReference type="PATRIC" id="fig|1618023.3.peg.1858"/>
<dbReference type="PANTHER" id="PTHR46246">
    <property type="entry name" value="GUANOSINE-3',5'-BIS(DIPHOSPHATE) 3'-PYROPHOSPHOHYDROLASE MESH1"/>
    <property type="match status" value="1"/>
</dbReference>
<evidence type="ECO:0000313" key="1">
    <source>
        <dbReference type="EMBL" id="KJH70281.1"/>
    </source>
</evidence>
<dbReference type="AlphaFoldDB" id="A0A0D8ZST3"/>
<gene>
    <name evidence="1" type="ORF">UH38_19260</name>
</gene>
<keyword evidence="2" id="KW-1185">Reference proteome</keyword>
<dbReference type="STRING" id="1618023.UH38_19260"/>
<dbReference type="EMBL" id="JYON01000025">
    <property type="protein sequence ID" value="KJH70281.1"/>
    <property type="molecule type" value="Genomic_DNA"/>
</dbReference>
<dbReference type="Pfam" id="PF13328">
    <property type="entry name" value="HD_4"/>
    <property type="match status" value="1"/>
</dbReference>
<proteinExistence type="predicted"/>
<dbReference type="OrthoDB" id="9802385at2"/>
<keyword evidence="1" id="KW-0418">Kinase</keyword>
<protein>
    <submittedName>
        <fullName evidence="1">GTP pyrophosphokinase</fullName>
    </submittedName>
</protein>
<dbReference type="PANTHER" id="PTHR46246:SF1">
    <property type="entry name" value="GUANOSINE-3',5'-BIS(DIPHOSPHATE) 3'-PYROPHOSPHOHYDROLASE MESH1"/>
    <property type="match status" value="1"/>
</dbReference>
<organism evidence="1 2">
    <name type="scientific">Aliterella atlantica CENA595</name>
    <dbReference type="NCBI Taxonomy" id="1618023"/>
    <lineage>
        <taxon>Bacteria</taxon>
        <taxon>Bacillati</taxon>
        <taxon>Cyanobacteriota</taxon>
        <taxon>Cyanophyceae</taxon>
        <taxon>Chroococcidiopsidales</taxon>
        <taxon>Aliterellaceae</taxon>
        <taxon>Aliterella</taxon>
    </lineage>
</organism>
<dbReference type="GO" id="GO:0016301">
    <property type="term" value="F:kinase activity"/>
    <property type="evidence" value="ECO:0007669"/>
    <property type="project" value="UniProtKB-KW"/>
</dbReference>
<keyword evidence="1" id="KW-0808">Transferase</keyword>
<accession>A0A0D8ZST3</accession>
<sequence length="141" mass="15971">MSDLTKAIRVATSAHENQVDKGGKPYIEHPLRVMKQMTTDTARIVAVLHDVIEDSDYSLDDLVAAGFSKEVVEAVEALTKQKGEPYKKYLRRIKTNPIAIAVKLADLQDNMDLTRLPTITEKDIERQEKYFKAVDILKNNE</sequence>
<dbReference type="InterPro" id="IPR052194">
    <property type="entry name" value="MESH1"/>
</dbReference>
<comment type="caution">
    <text evidence="1">The sequence shown here is derived from an EMBL/GenBank/DDBJ whole genome shotgun (WGS) entry which is preliminary data.</text>
</comment>
<dbReference type="Gene3D" id="1.10.3210.10">
    <property type="entry name" value="Hypothetical protein af1432"/>
    <property type="match status" value="1"/>
</dbReference>
<dbReference type="SUPFAM" id="SSF109604">
    <property type="entry name" value="HD-domain/PDEase-like"/>
    <property type="match status" value="1"/>
</dbReference>
<dbReference type="GO" id="GO:0008893">
    <property type="term" value="F:guanosine-3',5'-bis(diphosphate) 3'-diphosphatase activity"/>
    <property type="evidence" value="ECO:0007669"/>
    <property type="project" value="TreeGrafter"/>
</dbReference>